<keyword evidence="3" id="KW-1185">Reference proteome</keyword>
<keyword evidence="1" id="KW-0472">Membrane</keyword>
<gene>
    <name evidence="2" type="ORF">NE686_02675</name>
</gene>
<dbReference type="Proteomes" id="UP001524478">
    <property type="component" value="Unassembled WGS sequence"/>
</dbReference>
<evidence type="ECO:0000313" key="2">
    <source>
        <dbReference type="EMBL" id="MCQ4921978.1"/>
    </source>
</evidence>
<dbReference type="RefSeq" id="WP_216562059.1">
    <property type="nucleotide sequence ID" value="NZ_JAHLOH010000050.1"/>
</dbReference>
<evidence type="ECO:0000313" key="3">
    <source>
        <dbReference type="Proteomes" id="UP001524478"/>
    </source>
</evidence>
<reference evidence="2 3" key="1">
    <citation type="submission" date="2022-06" db="EMBL/GenBank/DDBJ databases">
        <title>Isolation of gut microbiota from human fecal samples.</title>
        <authorList>
            <person name="Pamer E.G."/>
            <person name="Barat B."/>
            <person name="Waligurski E."/>
            <person name="Medina S."/>
            <person name="Paddock L."/>
            <person name="Mostad J."/>
        </authorList>
    </citation>
    <scope>NUCLEOTIDE SEQUENCE [LARGE SCALE GENOMIC DNA]</scope>
    <source>
        <strain evidence="2 3">DFI.7.95</strain>
    </source>
</reference>
<accession>A0ABT1S691</accession>
<name>A0ABT1S691_9FIRM</name>
<feature type="transmembrane region" description="Helical" evidence="1">
    <location>
        <begin position="79"/>
        <end position="109"/>
    </location>
</feature>
<feature type="transmembrane region" description="Helical" evidence="1">
    <location>
        <begin position="6"/>
        <end position="32"/>
    </location>
</feature>
<evidence type="ECO:0008006" key="4">
    <source>
        <dbReference type="Google" id="ProtNLM"/>
    </source>
</evidence>
<organism evidence="2 3">
    <name type="scientific">Tissierella carlieri</name>
    <dbReference type="NCBI Taxonomy" id="689904"/>
    <lineage>
        <taxon>Bacteria</taxon>
        <taxon>Bacillati</taxon>
        <taxon>Bacillota</taxon>
        <taxon>Tissierellia</taxon>
        <taxon>Tissierellales</taxon>
        <taxon>Tissierellaceae</taxon>
        <taxon>Tissierella</taxon>
    </lineage>
</organism>
<keyword evidence="1" id="KW-0812">Transmembrane</keyword>
<sequence length="252" mass="29039">MDKSKFKFVWIIIFLIIFISGSFITLDWARLFIVKEELKYHRFLYTYIAKFLIVILSTTLVFIIGKNGLSYSDTKNLKFIYIFIILADISLVIFKEPYIGIILFSIVQLRLISRNGSAILKNFTIDKSKVLSNNIFINIVLATVLFMLIIMKIANNLMKESTLFYILQFYVILLSTSLLIAIANLLLKIFPRPNSILVTIGMFFFVLCDLNVGLTMALQLGNFSLITDSLIWMFYTPALTLIALSGYNYYEN</sequence>
<feature type="transmembrane region" description="Helical" evidence="1">
    <location>
        <begin position="130"/>
        <end position="151"/>
    </location>
</feature>
<keyword evidence="1" id="KW-1133">Transmembrane helix</keyword>
<feature type="transmembrane region" description="Helical" evidence="1">
    <location>
        <begin position="230"/>
        <end position="250"/>
    </location>
</feature>
<dbReference type="EMBL" id="JANGAC010000002">
    <property type="protein sequence ID" value="MCQ4921978.1"/>
    <property type="molecule type" value="Genomic_DNA"/>
</dbReference>
<comment type="caution">
    <text evidence="2">The sequence shown here is derived from an EMBL/GenBank/DDBJ whole genome shotgun (WGS) entry which is preliminary data.</text>
</comment>
<feature type="transmembrane region" description="Helical" evidence="1">
    <location>
        <begin position="163"/>
        <end position="187"/>
    </location>
</feature>
<feature type="transmembrane region" description="Helical" evidence="1">
    <location>
        <begin position="196"/>
        <end position="218"/>
    </location>
</feature>
<evidence type="ECO:0000256" key="1">
    <source>
        <dbReference type="SAM" id="Phobius"/>
    </source>
</evidence>
<proteinExistence type="predicted"/>
<feature type="transmembrane region" description="Helical" evidence="1">
    <location>
        <begin position="44"/>
        <end position="64"/>
    </location>
</feature>
<protein>
    <recommendedName>
        <fullName evidence="4">YhhN-like protein</fullName>
    </recommendedName>
</protein>